<dbReference type="AlphaFoldDB" id="A0A1I4L3A1"/>
<gene>
    <name evidence="10" type="primary">accA</name>
    <name evidence="12" type="ORF">SAMN05421863_1005133</name>
</gene>
<dbReference type="GO" id="GO:0016743">
    <property type="term" value="F:carboxyl- or carbamoyltransferase activity"/>
    <property type="evidence" value="ECO:0007669"/>
    <property type="project" value="UniProtKB-UniRule"/>
</dbReference>
<keyword evidence="7 10" id="KW-0443">Lipid metabolism</keyword>
<comment type="catalytic activity">
    <reaction evidence="9 10">
        <text>N(6)-carboxybiotinyl-L-lysyl-[protein] + acetyl-CoA = N(6)-biotinyl-L-lysyl-[protein] + malonyl-CoA</text>
        <dbReference type="Rhea" id="RHEA:54728"/>
        <dbReference type="Rhea" id="RHEA-COMP:10505"/>
        <dbReference type="Rhea" id="RHEA-COMP:10506"/>
        <dbReference type="ChEBI" id="CHEBI:57288"/>
        <dbReference type="ChEBI" id="CHEBI:57384"/>
        <dbReference type="ChEBI" id="CHEBI:83144"/>
        <dbReference type="ChEBI" id="CHEBI:83145"/>
        <dbReference type="EC" id="2.1.3.15"/>
    </reaction>
</comment>
<dbReference type="PROSITE" id="PS50989">
    <property type="entry name" value="COA_CT_CTER"/>
    <property type="match status" value="1"/>
</dbReference>
<comment type="subcellular location">
    <subcellularLocation>
        <location evidence="10">Cytoplasm</location>
    </subcellularLocation>
</comment>
<keyword evidence="13" id="KW-1185">Reference proteome</keyword>
<sequence length="329" mass="36940">MQAFMKTIFLDFEKGIEEFEEKIEQLRFAQDNSALDISAEIAKLQAKSQALTKNVYAKLTPWQISQVARHPQRPYTLDYIQYLFTDFEELHGDRHFADDHAIVGGLAHFNQQPVMVIGHQKGRDTKEKIYRNFGMPKPEGYRKALRLMRLAEKFSLPLITFIDTPGAYPGIDAEERGQSEAIGKNLYVMAELKVPIISIVIGEGGSGGALAVAVGDAVMMLQYATYSVISPEGCASILWKSADKSSEAAEIMGITADRLKELELIDTVISEPIGGAHRDYIAIMHSVKSALQDTLRKLQVLPYEMLLQKRFNRLMGYGKFKEVKAEHHS</sequence>
<evidence type="ECO:0000256" key="1">
    <source>
        <dbReference type="ARBA" id="ARBA00004956"/>
    </source>
</evidence>
<dbReference type="EMBL" id="FOUB01000005">
    <property type="protein sequence ID" value="SFL85492.1"/>
    <property type="molecule type" value="Genomic_DNA"/>
</dbReference>
<dbReference type="GO" id="GO:0009317">
    <property type="term" value="C:acetyl-CoA carboxylase complex"/>
    <property type="evidence" value="ECO:0007669"/>
    <property type="project" value="InterPro"/>
</dbReference>
<dbReference type="PRINTS" id="PR01069">
    <property type="entry name" value="ACCCTRFRASEA"/>
</dbReference>
<evidence type="ECO:0000256" key="10">
    <source>
        <dbReference type="HAMAP-Rule" id="MF_00823"/>
    </source>
</evidence>
<dbReference type="HAMAP" id="MF_00823">
    <property type="entry name" value="AcetylCoA_CT_alpha"/>
    <property type="match status" value="1"/>
</dbReference>
<evidence type="ECO:0000313" key="13">
    <source>
        <dbReference type="Proteomes" id="UP000183287"/>
    </source>
</evidence>
<dbReference type="GO" id="GO:0003989">
    <property type="term" value="F:acetyl-CoA carboxylase activity"/>
    <property type="evidence" value="ECO:0007669"/>
    <property type="project" value="InterPro"/>
</dbReference>
<proteinExistence type="inferred from homology"/>
<evidence type="ECO:0000256" key="9">
    <source>
        <dbReference type="ARBA" id="ARBA00049152"/>
    </source>
</evidence>
<organism evidence="12 13">
    <name type="scientific">Nitrosomonas communis</name>
    <dbReference type="NCBI Taxonomy" id="44574"/>
    <lineage>
        <taxon>Bacteria</taxon>
        <taxon>Pseudomonadati</taxon>
        <taxon>Pseudomonadota</taxon>
        <taxon>Betaproteobacteria</taxon>
        <taxon>Nitrosomonadales</taxon>
        <taxon>Nitrosomonadaceae</taxon>
        <taxon>Nitrosomonas</taxon>
    </lineage>
</organism>
<comment type="pathway">
    <text evidence="1 10">Lipid metabolism; malonyl-CoA biosynthesis; malonyl-CoA from acetyl-CoA: step 1/1.</text>
</comment>
<dbReference type="STRING" id="44574.AAW31_08680"/>
<evidence type="ECO:0000256" key="4">
    <source>
        <dbReference type="ARBA" id="ARBA00022741"/>
    </source>
</evidence>
<evidence type="ECO:0000256" key="7">
    <source>
        <dbReference type="ARBA" id="ARBA00023098"/>
    </source>
</evidence>
<keyword evidence="5 10" id="KW-0276">Fatty acid metabolism</keyword>
<dbReference type="InterPro" id="IPR011763">
    <property type="entry name" value="COA_CT_C"/>
</dbReference>
<dbReference type="UniPathway" id="UPA00655">
    <property type="reaction ID" value="UER00711"/>
</dbReference>
<evidence type="ECO:0000256" key="6">
    <source>
        <dbReference type="ARBA" id="ARBA00022840"/>
    </source>
</evidence>
<feature type="domain" description="CoA carboxyltransferase C-terminal" evidence="11">
    <location>
        <begin position="34"/>
        <end position="297"/>
    </location>
</feature>
<evidence type="ECO:0000256" key="3">
    <source>
        <dbReference type="ARBA" id="ARBA00022679"/>
    </source>
</evidence>
<dbReference type="InterPro" id="IPR029045">
    <property type="entry name" value="ClpP/crotonase-like_dom_sf"/>
</dbReference>
<dbReference type="GO" id="GO:2001295">
    <property type="term" value="P:malonyl-CoA biosynthetic process"/>
    <property type="evidence" value="ECO:0007669"/>
    <property type="project" value="UniProtKB-UniRule"/>
</dbReference>
<keyword evidence="8 10" id="KW-0275">Fatty acid biosynthesis</keyword>
<evidence type="ECO:0000259" key="11">
    <source>
        <dbReference type="PROSITE" id="PS50989"/>
    </source>
</evidence>
<comment type="subunit">
    <text evidence="10">Acetyl-CoA carboxylase is a heterohexamer composed of biotin carboxyl carrier protein (AccB), biotin carboxylase (AccC) and two subunits each of ACCase subunit alpha (AccA) and ACCase subunit beta (AccD).</text>
</comment>
<dbReference type="GO" id="GO:0006633">
    <property type="term" value="P:fatty acid biosynthetic process"/>
    <property type="evidence" value="ECO:0007669"/>
    <property type="project" value="UniProtKB-KW"/>
</dbReference>
<dbReference type="NCBIfam" id="NF004344">
    <property type="entry name" value="PRK05724.1"/>
    <property type="match status" value="1"/>
</dbReference>
<dbReference type="NCBIfam" id="NF041504">
    <property type="entry name" value="AccA_sub"/>
    <property type="match status" value="1"/>
</dbReference>
<reference evidence="13" key="1">
    <citation type="submission" date="2016-10" db="EMBL/GenBank/DDBJ databases">
        <authorList>
            <person name="Varghese N."/>
            <person name="Submissions S."/>
        </authorList>
    </citation>
    <scope>NUCLEOTIDE SEQUENCE [LARGE SCALE GENOMIC DNA]</scope>
    <source>
        <strain evidence="13">Nm44</strain>
    </source>
</reference>
<dbReference type="PANTHER" id="PTHR42853:SF3">
    <property type="entry name" value="ACETYL-COENZYME A CARBOXYLASE CARBOXYL TRANSFERASE SUBUNIT ALPHA, CHLOROPLASTIC"/>
    <property type="match status" value="1"/>
</dbReference>
<dbReference type="Proteomes" id="UP000183287">
    <property type="component" value="Unassembled WGS sequence"/>
</dbReference>
<dbReference type="GO" id="GO:0005524">
    <property type="term" value="F:ATP binding"/>
    <property type="evidence" value="ECO:0007669"/>
    <property type="project" value="UniProtKB-KW"/>
</dbReference>
<dbReference type="Pfam" id="PF03255">
    <property type="entry name" value="ACCA"/>
    <property type="match status" value="1"/>
</dbReference>
<comment type="similarity">
    <text evidence="10">Belongs to the AccA family.</text>
</comment>
<keyword evidence="4 10" id="KW-0547">Nucleotide-binding</keyword>
<dbReference type="NCBIfam" id="TIGR00513">
    <property type="entry name" value="accA"/>
    <property type="match status" value="1"/>
</dbReference>
<protein>
    <recommendedName>
        <fullName evidence="10">Acetyl-coenzyme A carboxylase carboxyl transferase subunit alpha</fullName>
        <shortName evidence="10">ACCase subunit alpha</shortName>
        <shortName evidence="10">Acetyl-CoA carboxylase carboxyltransferase subunit alpha</shortName>
        <ecNumber evidence="10">2.1.3.15</ecNumber>
    </recommendedName>
</protein>
<evidence type="ECO:0000256" key="8">
    <source>
        <dbReference type="ARBA" id="ARBA00023160"/>
    </source>
</evidence>
<evidence type="ECO:0000313" key="12">
    <source>
        <dbReference type="EMBL" id="SFL85492.1"/>
    </source>
</evidence>
<dbReference type="EC" id="2.1.3.15" evidence="10"/>
<dbReference type="PANTHER" id="PTHR42853">
    <property type="entry name" value="ACETYL-COENZYME A CARBOXYLASE CARBOXYL TRANSFERASE SUBUNIT ALPHA"/>
    <property type="match status" value="1"/>
</dbReference>
<accession>A0A1I4L3A1</accession>
<keyword evidence="10" id="KW-0963">Cytoplasm</keyword>
<dbReference type="Gene3D" id="3.90.226.10">
    <property type="entry name" value="2-enoyl-CoA Hydratase, Chain A, domain 1"/>
    <property type="match status" value="1"/>
</dbReference>
<keyword evidence="6 10" id="KW-0067">ATP-binding</keyword>
<keyword evidence="3 10" id="KW-0808">Transferase</keyword>
<evidence type="ECO:0000256" key="5">
    <source>
        <dbReference type="ARBA" id="ARBA00022832"/>
    </source>
</evidence>
<dbReference type="SUPFAM" id="SSF52096">
    <property type="entry name" value="ClpP/crotonase"/>
    <property type="match status" value="1"/>
</dbReference>
<keyword evidence="2 10" id="KW-0444">Lipid biosynthesis</keyword>
<comment type="function">
    <text evidence="10">Component of the acetyl coenzyme A carboxylase (ACC) complex. First, biotin carboxylase catalyzes the carboxylation of biotin on its carrier protein (BCCP) and then the CO(2) group is transferred by the carboxyltransferase to acetyl-CoA to form malonyl-CoA.</text>
</comment>
<name>A0A1I4L3A1_9PROT</name>
<evidence type="ECO:0000256" key="2">
    <source>
        <dbReference type="ARBA" id="ARBA00022516"/>
    </source>
</evidence>
<dbReference type="InterPro" id="IPR001095">
    <property type="entry name" value="Acetyl_CoA_COase_a_su"/>
</dbReference>